<evidence type="ECO:0000256" key="5">
    <source>
        <dbReference type="ARBA" id="ARBA00023002"/>
    </source>
</evidence>
<dbReference type="RefSeq" id="WP_007626772.1">
    <property type="nucleotide sequence ID" value="NZ_CP143053.1"/>
</dbReference>
<dbReference type="PRINTS" id="PR00368">
    <property type="entry name" value="FADPNR"/>
</dbReference>
<dbReference type="SUPFAM" id="SSF51905">
    <property type="entry name" value="FAD/NAD(P)-binding domain"/>
    <property type="match status" value="1"/>
</dbReference>
<protein>
    <submittedName>
        <fullName evidence="14">Mycothione reductase</fullName>
    </submittedName>
</protein>
<feature type="binding site" evidence="9">
    <location>
        <position position="53"/>
    </location>
    <ligand>
        <name>FAD</name>
        <dbReference type="ChEBI" id="CHEBI:57692"/>
    </ligand>
</feature>
<reference evidence="14 15" key="1">
    <citation type="submission" date="2019-03" db="EMBL/GenBank/DDBJ databases">
        <title>Root nodule microbial communities of legume samples collected from USA, Mexico and Botswana.</title>
        <authorList>
            <person name="Hirsch A."/>
        </authorList>
    </citation>
    <scope>NUCLEOTIDE SEQUENCE [LARGE SCALE GENOMIC DNA]</scope>
    <source>
        <strain evidence="14 15">55</strain>
    </source>
</reference>
<dbReference type="InterPro" id="IPR036188">
    <property type="entry name" value="FAD/NAD-bd_sf"/>
</dbReference>
<feature type="binding site" evidence="9">
    <location>
        <begin position="181"/>
        <end position="188"/>
    </location>
    <ligand>
        <name>NAD(+)</name>
        <dbReference type="ChEBI" id="CHEBI:57540"/>
    </ligand>
</feature>
<accession>A0A177JWX2</accession>
<comment type="caution">
    <text evidence="14">The sequence shown here is derived from an EMBL/GenBank/DDBJ whole genome shotgun (WGS) entry which is preliminary data.</text>
</comment>
<keyword evidence="4" id="KW-0521">NADP</keyword>
<keyword evidence="6" id="KW-1015">Disulfide bond</keyword>
<keyword evidence="2 11" id="KW-0285">Flavoprotein</keyword>
<dbReference type="Proteomes" id="UP000295805">
    <property type="component" value="Unassembled WGS sequence"/>
</dbReference>
<feature type="binding site" evidence="9">
    <location>
        <position position="270"/>
    </location>
    <ligand>
        <name>NAD(+)</name>
        <dbReference type="ChEBI" id="CHEBI:57540"/>
    </ligand>
</feature>
<keyword evidence="3 9" id="KW-0274">FAD</keyword>
<evidence type="ECO:0000256" key="7">
    <source>
        <dbReference type="ARBA" id="ARBA00023284"/>
    </source>
</evidence>
<dbReference type="Pfam" id="PF02852">
    <property type="entry name" value="Pyr_redox_dim"/>
    <property type="match status" value="1"/>
</dbReference>
<evidence type="ECO:0000256" key="8">
    <source>
        <dbReference type="PIRSR" id="PIRSR000350-2"/>
    </source>
</evidence>
<dbReference type="PIRSF" id="PIRSF000350">
    <property type="entry name" value="Mercury_reductase_MerA"/>
    <property type="match status" value="1"/>
</dbReference>
<comment type="cofactor">
    <cofactor evidence="9">
        <name>FAD</name>
        <dbReference type="ChEBI" id="CHEBI:57692"/>
    </cofactor>
    <text evidence="9">Binds 1 FAD per subunit.</text>
</comment>
<dbReference type="InterPro" id="IPR016156">
    <property type="entry name" value="FAD/NAD-linked_Rdtase_dimer_sf"/>
</dbReference>
<feature type="disulfide bond" description="Redox-active" evidence="10">
    <location>
        <begin position="44"/>
        <end position="49"/>
    </location>
</feature>
<dbReference type="InterPro" id="IPR023753">
    <property type="entry name" value="FAD/NAD-binding_dom"/>
</dbReference>
<dbReference type="InterPro" id="IPR017817">
    <property type="entry name" value="Mycothione_reductase"/>
</dbReference>
<dbReference type="PROSITE" id="PS00076">
    <property type="entry name" value="PYRIDINE_REDOX_1"/>
    <property type="match status" value="1"/>
</dbReference>
<keyword evidence="5 11" id="KW-0560">Oxidoreductase</keyword>
<evidence type="ECO:0000256" key="1">
    <source>
        <dbReference type="ARBA" id="ARBA00007532"/>
    </source>
</evidence>
<dbReference type="InterPro" id="IPR012999">
    <property type="entry name" value="Pyr_OxRdtase_I_AS"/>
</dbReference>
<dbReference type="SUPFAM" id="SSF55424">
    <property type="entry name" value="FAD/NAD-linked reductases, dimerisation (C-terminal) domain"/>
    <property type="match status" value="1"/>
</dbReference>
<dbReference type="EMBL" id="SMCX01000002">
    <property type="protein sequence ID" value="TCW26268.1"/>
    <property type="molecule type" value="Genomic_DNA"/>
</dbReference>
<evidence type="ECO:0000256" key="9">
    <source>
        <dbReference type="PIRSR" id="PIRSR000350-3"/>
    </source>
</evidence>
<evidence type="ECO:0000313" key="15">
    <source>
        <dbReference type="Proteomes" id="UP000295805"/>
    </source>
</evidence>
<dbReference type="GeneID" id="89530743"/>
<evidence type="ECO:0000256" key="11">
    <source>
        <dbReference type="RuleBase" id="RU003691"/>
    </source>
</evidence>
<feature type="domain" description="FAD/NAD(P)-binding" evidence="13">
    <location>
        <begin position="9"/>
        <end position="321"/>
    </location>
</feature>
<name>A0A177JWX2_9ACTN</name>
<dbReference type="OrthoDB" id="9800167at2"/>
<comment type="similarity">
    <text evidence="1 11">Belongs to the class-I pyridine nucleotide-disulfide oxidoreductase family.</text>
</comment>
<evidence type="ECO:0000259" key="13">
    <source>
        <dbReference type="Pfam" id="PF07992"/>
    </source>
</evidence>
<dbReference type="AlphaFoldDB" id="A0A177JWX2"/>
<dbReference type="Gene3D" id="3.30.390.30">
    <property type="match status" value="1"/>
</dbReference>
<keyword evidence="7 11" id="KW-0676">Redox-active center</keyword>
<feature type="active site" description="Proton acceptor" evidence="8">
    <location>
        <position position="445"/>
    </location>
</feature>
<evidence type="ECO:0000313" key="14">
    <source>
        <dbReference type="EMBL" id="TCW26268.1"/>
    </source>
</evidence>
<feature type="domain" description="Pyridine nucleotide-disulphide oxidoreductase dimerisation" evidence="12">
    <location>
        <begin position="346"/>
        <end position="455"/>
    </location>
</feature>
<evidence type="ECO:0000256" key="4">
    <source>
        <dbReference type="ARBA" id="ARBA00022857"/>
    </source>
</evidence>
<dbReference type="InterPro" id="IPR004099">
    <property type="entry name" value="Pyr_nucl-diS_OxRdtase_dimer"/>
</dbReference>
<dbReference type="PANTHER" id="PTHR43014">
    <property type="entry name" value="MERCURIC REDUCTASE"/>
    <property type="match status" value="1"/>
</dbReference>
<dbReference type="Gene3D" id="3.50.50.60">
    <property type="entry name" value="FAD/NAD(P)-binding domain"/>
    <property type="match status" value="2"/>
</dbReference>
<dbReference type="PANTHER" id="PTHR43014:SF5">
    <property type="entry name" value="GLUTATHIONE REDUCTASE (NADPH)"/>
    <property type="match status" value="1"/>
</dbReference>
<evidence type="ECO:0000256" key="2">
    <source>
        <dbReference type="ARBA" id="ARBA00022630"/>
    </source>
</evidence>
<keyword evidence="9" id="KW-0547">Nucleotide-binding</keyword>
<evidence type="ECO:0000256" key="6">
    <source>
        <dbReference type="ARBA" id="ARBA00023157"/>
    </source>
</evidence>
<organism evidence="14 15">
    <name type="scientific">Dietzia cinnamea</name>
    <dbReference type="NCBI Taxonomy" id="321318"/>
    <lineage>
        <taxon>Bacteria</taxon>
        <taxon>Bacillati</taxon>
        <taxon>Actinomycetota</taxon>
        <taxon>Actinomycetes</taxon>
        <taxon>Mycobacteriales</taxon>
        <taxon>Dietziaceae</taxon>
        <taxon>Dietzia</taxon>
    </lineage>
</organism>
<sequence length="466" mass="50318">MTQTPSRHFDLVVIGTGSGNSLVDESFADKSVAICEKGTFGGTCLNVGCIPTKMFVYAADTATSVTHSSTYGVDSTLDGVRWPDIVSRVFERRIDPIAASGEDYRRHRCDNITVYDGHARFVGPRTIDTGTGEIITADSVVIAAGGRPSIPDIVTEAGVAYHTSDDVMRIPELPKSIVIQGSGFIACEFAHIFSSLGVEVTVIGRSDVLLKHLDRELAERFTAAAGRRWDVRLGQEITSMTATGEDRRGVEISFEDGSSCSGDALLVATGRTPNGDLLGLDSAGVEMDGARVRVDEYGRTTADGVWALGDVSSPFQLKHVANHEQRVLGHNLRHPDDLHPFHHSNVPYAVFTWPQIASVGLTESEARAAGYDVTVKTQDYGDVAYGWAMEDSVGCCKLIADRATGLLLGAHIMGAHAPSLIQILIQAMEFEITVPDLARRQYWIHPAMAEVVENALLGLDFPDRGF</sequence>
<evidence type="ECO:0000259" key="12">
    <source>
        <dbReference type="Pfam" id="PF02852"/>
    </source>
</evidence>
<feature type="binding site" evidence="9">
    <location>
        <position position="310"/>
    </location>
    <ligand>
        <name>FAD</name>
        <dbReference type="ChEBI" id="CHEBI:57692"/>
    </ligand>
</feature>
<evidence type="ECO:0000256" key="3">
    <source>
        <dbReference type="ARBA" id="ARBA00022827"/>
    </source>
</evidence>
<evidence type="ECO:0000256" key="10">
    <source>
        <dbReference type="PIRSR" id="PIRSR000350-4"/>
    </source>
</evidence>
<dbReference type="InterPro" id="IPR001100">
    <property type="entry name" value="Pyr_nuc-diS_OxRdtase"/>
</dbReference>
<dbReference type="GO" id="GO:0000166">
    <property type="term" value="F:nucleotide binding"/>
    <property type="evidence" value="ECO:0007669"/>
    <property type="project" value="UniProtKB-KW"/>
</dbReference>
<keyword evidence="9" id="KW-0520">NAD</keyword>
<dbReference type="GO" id="GO:0016668">
    <property type="term" value="F:oxidoreductase activity, acting on a sulfur group of donors, NAD(P) as acceptor"/>
    <property type="evidence" value="ECO:0007669"/>
    <property type="project" value="InterPro"/>
</dbReference>
<proteinExistence type="inferred from homology"/>
<gene>
    <name evidence="14" type="ORF">EDD19_102167</name>
</gene>
<dbReference type="PRINTS" id="PR00411">
    <property type="entry name" value="PNDRDTASEI"/>
</dbReference>
<dbReference type="NCBIfam" id="NF005884">
    <property type="entry name" value="PRK07846.1"/>
    <property type="match status" value="1"/>
</dbReference>
<dbReference type="NCBIfam" id="TIGR03452">
    <property type="entry name" value="mycothione_red"/>
    <property type="match status" value="1"/>
</dbReference>
<dbReference type="Pfam" id="PF07992">
    <property type="entry name" value="Pyr_redox_2"/>
    <property type="match status" value="1"/>
</dbReference>